<dbReference type="InterPro" id="IPR035093">
    <property type="entry name" value="RelE/ParE_toxin_dom_sf"/>
</dbReference>
<keyword evidence="4" id="KW-1185">Reference proteome</keyword>
<dbReference type="PANTHER" id="PTHR33755:SF6">
    <property type="entry name" value="PLASMID STABILIZATION SYSTEM PROTEIN"/>
    <property type="match status" value="1"/>
</dbReference>
<dbReference type="RefSeq" id="WP_093363124.1">
    <property type="nucleotide sequence ID" value="NZ_FOLG01000048.1"/>
</dbReference>
<dbReference type="PANTHER" id="PTHR33755">
    <property type="entry name" value="TOXIN PARE1-RELATED"/>
    <property type="match status" value="1"/>
</dbReference>
<dbReference type="AlphaFoldDB" id="A0A1I1RQ58"/>
<evidence type="ECO:0000313" key="4">
    <source>
        <dbReference type="Proteomes" id="UP000198728"/>
    </source>
</evidence>
<reference evidence="3 4" key="1">
    <citation type="submission" date="2016-10" db="EMBL/GenBank/DDBJ databases">
        <authorList>
            <person name="de Groot N.N."/>
        </authorList>
    </citation>
    <scope>NUCLEOTIDE SEQUENCE [LARGE SCALE GENOMIC DNA]</scope>
    <source>
        <strain evidence="3 4">DSM 19548</strain>
    </source>
</reference>
<comment type="similarity">
    <text evidence="1">Belongs to the RelE toxin family.</text>
</comment>
<dbReference type="InterPro" id="IPR051803">
    <property type="entry name" value="TA_system_RelE-like_toxin"/>
</dbReference>
<dbReference type="Proteomes" id="UP000198728">
    <property type="component" value="Unassembled WGS sequence"/>
</dbReference>
<protein>
    <submittedName>
        <fullName evidence="3">Toxin ParE1/3/4</fullName>
    </submittedName>
</protein>
<keyword evidence="2" id="KW-1277">Toxin-antitoxin system</keyword>
<dbReference type="Gene3D" id="3.30.2310.20">
    <property type="entry name" value="RelE-like"/>
    <property type="match status" value="1"/>
</dbReference>
<accession>A0A1I1RQ58</accession>
<evidence type="ECO:0000256" key="1">
    <source>
        <dbReference type="ARBA" id="ARBA00006226"/>
    </source>
</evidence>
<evidence type="ECO:0000313" key="3">
    <source>
        <dbReference type="EMBL" id="SFD36451.1"/>
    </source>
</evidence>
<evidence type="ECO:0000256" key="2">
    <source>
        <dbReference type="ARBA" id="ARBA00022649"/>
    </source>
</evidence>
<proteinExistence type="inferred from homology"/>
<organism evidence="3 4">
    <name type="scientific">Tropicimonas isoalkanivorans</name>
    <dbReference type="NCBI Taxonomy" id="441112"/>
    <lineage>
        <taxon>Bacteria</taxon>
        <taxon>Pseudomonadati</taxon>
        <taxon>Pseudomonadota</taxon>
        <taxon>Alphaproteobacteria</taxon>
        <taxon>Rhodobacterales</taxon>
        <taxon>Roseobacteraceae</taxon>
        <taxon>Tropicimonas</taxon>
    </lineage>
</organism>
<gene>
    <name evidence="3" type="ORF">SAMN04488094_1482</name>
</gene>
<name>A0A1I1RQ58_9RHOB</name>
<dbReference type="OrthoDB" id="595470at2"/>
<dbReference type="EMBL" id="FOLG01000048">
    <property type="protein sequence ID" value="SFD36451.1"/>
    <property type="molecule type" value="Genomic_DNA"/>
</dbReference>
<dbReference type="InterPro" id="IPR007712">
    <property type="entry name" value="RelE/ParE_toxin"/>
</dbReference>
<sequence length="96" mass="10739">MPRLVILPAARDDLVEIGDFIALDNPARAVTFLAEIEAKMRQAAERPASFPARDDLLEGLRAARHSRYLIFFVEEAEEVRVVRVLHGARDLPGLFG</sequence>
<dbReference type="STRING" id="441112.SAMN04488094_1482"/>
<dbReference type="Pfam" id="PF05016">
    <property type="entry name" value="ParE_toxin"/>
    <property type="match status" value="1"/>
</dbReference>